<evidence type="ECO:0000256" key="2">
    <source>
        <dbReference type="ARBA" id="ARBA00008663"/>
    </source>
</evidence>
<dbReference type="Proteomes" id="UP000437748">
    <property type="component" value="Unassembled WGS sequence"/>
</dbReference>
<proteinExistence type="inferred from homology"/>
<keyword evidence="17" id="KW-1185">Reference proteome</keyword>
<evidence type="ECO:0000256" key="6">
    <source>
        <dbReference type="ARBA" id="ARBA00022741"/>
    </source>
</evidence>
<dbReference type="SUPFAM" id="SSF50800">
    <property type="entry name" value="PK beta-barrel domain-like"/>
    <property type="match status" value="1"/>
</dbReference>
<evidence type="ECO:0000259" key="15">
    <source>
        <dbReference type="Pfam" id="PF02887"/>
    </source>
</evidence>
<evidence type="ECO:0000313" key="16">
    <source>
        <dbReference type="EMBL" id="KAB8038085.1"/>
    </source>
</evidence>
<dbReference type="InterPro" id="IPR011037">
    <property type="entry name" value="Pyrv_Knase-like_insert_dom_sf"/>
</dbReference>
<dbReference type="Gene3D" id="3.40.1380.20">
    <property type="entry name" value="Pyruvate kinase, C-terminal domain"/>
    <property type="match status" value="1"/>
</dbReference>
<evidence type="ECO:0000256" key="13">
    <source>
        <dbReference type="RuleBase" id="RU000504"/>
    </source>
</evidence>
<keyword evidence="5" id="KW-0479">Metal-binding</keyword>
<dbReference type="Pfam" id="PF02887">
    <property type="entry name" value="PK_C"/>
    <property type="match status" value="1"/>
</dbReference>
<dbReference type="InterPro" id="IPR015793">
    <property type="entry name" value="Pyrv_Knase_brl"/>
</dbReference>
<sequence>MDLNNLPRTKIVCTLGPSSSTKEMISKLIDAGMNVARLNFSHGDHAMHAANIALIREISKERNVQVAILQDLQGPKIRTGKLKDGAITITRGQKVTLRYAPEQTSPEFIPIDYRELANDVKIGARILLDDGLLAMKITDIRGTDVDCEVTHGGLLKSRKGVNFPECHLSIPATTEKDIRDLLFGVAQGVDYVALSFVQTPADVTKLKMMLRALGADTPVITKVEMLGAVQYIDEICTVSDGIMVARGDLGVECGFANVAAYQKKIIEAALNKGKPVIVATQMLDSMIEHRRPTKAEVCDVANAVFDHADATMLSGESASGKYPELAVATMRNILDRVDKSKSIAPIEPVPLTRAETESSAEVFARTTVELAEKMKATAIICLTLTGSMARYVAKYRPQTPIIAFSPRPDVVRKLCLVRGVVGVLNNIFYDTDTAFSEIAKYLAKEGYVKEGDLLLITGGIPVTQMLPTNTLKVHRVSKSDIA</sequence>
<dbReference type="NCBIfam" id="NF004491">
    <property type="entry name" value="PRK05826.1"/>
    <property type="match status" value="1"/>
</dbReference>
<organism evidence="16 17">
    <name type="scientific">Silvanigrella paludirubra</name>
    <dbReference type="NCBI Taxonomy" id="2499159"/>
    <lineage>
        <taxon>Bacteria</taxon>
        <taxon>Pseudomonadati</taxon>
        <taxon>Bdellovibrionota</taxon>
        <taxon>Oligoflexia</taxon>
        <taxon>Silvanigrellales</taxon>
        <taxon>Silvanigrellaceae</taxon>
        <taxon>Silvanigrella</taxon>
    </lineage>
</organism>
<dbReference type="NCBIfam" id="NF004978">
    <property type="entry name" value="PRK06354.1"/>
    <property type="match status" value="1"/>
</dbReference>
<evidence type="ECO:0000256" key="1">
    <source>
        <dbReference type="ARBA" id="ARBA00004997"/>
    </source>
</evidence>
<comment type="caution">
    <text evidence="16">The sequence shown here is derived from an EMBL/GenBank/DDBJ whole genome shotgun (WGS) entry which is preliminary data.</text>
</comment>
<dbReference type="Pfam" id="PF00224">
    <property type="entry name" value="PK"/>
    <property type="match status" value="1"/>
</dbReference>
<dbReference type="PRINTS" id="PR01050">
    <property type="entry name" value="PYRUVTKNASE"/>
</dbReference>
<feature type="domain" description="Pyruvate kinase C-terminal" evidence="15">
    <location>
        <begin position="364"/>
        <end position="474"/>
    </location>
</feature>
<keyword evidence="4 13" id="KW-0808">Transferase</keyword>
<keyword evidence="6" id="KW-0547">Nucleotide-binding</keyword>
<dbReference type="GO" id="GO:0000287">
    <property type="term" value="F:magnesium ion binding"/>
    <property type="evidence" value="ECO:0007669"/>
    <property type="project" value="UniProtKB-UniRule"/>
</dbReference>
<dbReference type="SUPFAM" id="SSF51621">
    <property type="entry name" value="Phosphoenolpyruvate/pyruvate domain"/>
    <property type="match status" value="1"/>
</dbReference>
<dbReference type="InterPro" id="IPR001697">
    <property type="entry name" value="Pyr_Knase"/>
</dbReference>
<accession>A0A6N6VW13</accession>
<feature type="domain" description="Pyruvate kinase barrel" evidence="14">
    <location>
        <begin position="7"/>
        <end position="327"/>
    </location>
</feature>
<keyword evidence="10 13" id="KW-0324">Glycolysis</keyword>
<evidence type="ECO:0000256" key="4">
    <source>
        <dbReference type="ARBA" id="ARBA00022679"/>
    </source>
</evidence>
<dbReference type="EC" id="2.7.1.40" evidence="3 12"/>
<evidence type="ECO:0000256" key="7">
    <source>
        <dbReference type="ARBA" id="ARBA00022777"/>
    </source>
</evidence>
<evidence type="ECO:0000256" key="10">
    <source>
        <dbReference type="ARBA" id="ARBA00023152"/>
    </source>
</evidence>
<evidence type="ECO:0000256" key="5">
    <source>
        <dbReference type="ARBA" id="ARBA00022723"/>
    </source>
</evidence>
<reference evidence="16 17" key="1">
    <citation type="submission" date="2019-10" db="EMBL/GenBank/DDBJ databases">
        <title>New species of Slilvanegrellaceae.</title>
        <authorList>
            <person name="Pitt A."/>
            <person name="Hahn M.W."/>
        </authorList>
    </citation>
    <scope>NUCLEOTIDE SEQUENCE [LARGE SCALE GENOMIC DNA]</scope>
    <source>
        <strain evidence="16 17">SP-Ram-0.45-NSY-1</strain>
    </source>
</reference>
<evidence type="ECO:0000256" key="12">
    <source>
        <dbReference type="NCBIfam" id="TIGR01064"/>
    </source>
</evidence>
<gene>
    <name evidence="16" type="primary">pyk</name>
    <name evidence="16" type="ORF">GCL60_13000</name>
</gene>
<dbReference type="RefSeq" id="WP_153421162.1">
    <property type="nucleotide sequence ID" value="NZ_WFLM01000004.1"/>
</dbReference>
<dbReference type="GO" id="GO:0005524">
    <property type="term" value="F:ATP binding"/>
    <property type="evidence" value="ECO:0007669"/>
    <property type="project" value="UniProtKB-KW"/>
</dbReference>
<protein>
    <recommendedName>
        <fullName evidence="3 12">Pyruvate kinase</fullName>
        <ecNumber evidence="3 12">2.7.1.40</ecNumber>
    </recommendedName>
</protein>
<dbReference type="Gene3D" id="3.20.20.60">
    <property type="entry name" value="Phosphoenolpyruvate-binding domains"/>
    <property type="match status" value="1"/>
</dbReference>
<evidence type="ECO:0000256" key="8">
    <source>
        <dbReference type="ARBA" id="ARBA00022840"/>
    </source>
</evidence>
<evidence type="ECO:0000256" key="9">
    <source>
        <dbReference type="ARBA" id="ARBA00022842"/>
    </source>
</evidence>
<evidence type="ECO:0000259" key="14">
    <source>
        <dbReference type="Pfam" id="PF00224"/>
    </source>
</evidence>
<dbReference type="InterPro" id="IPR015813">
    <property type="entry name" value="Pyrv/PenolPyrv_kinase-like_dom"/>
</dbReference>
<dbReference type="NCBIfam" id="TIGR01064">
    <property type="entry name" value="pyruv_kin"/>
    <property type="match status" value="1"/>
</dbReference>
<keyword evidence="8" id="KW-0067">ATP-binding</keyword>
<dbReference type="InterPro" id="IPR036918">
    <property type="entry name" value="Pyrv_Knase_C_sf"/>
</dbReference>
<evidence type="ECO:0000256" key="11">
    <source>
        <dbReference type="ARBA" id="ARBA00023317"/>
    </source>
</evidence>
<evidence type="ECO:0000313" key="17">
    <source>
        <dbReference type="Proteomes" id="UP000437748"/>
    </source>
</evidence>
<keyword evidence="11 16" id="KW-0670">Pyruvate</keyword>
<dbReference type="GO" id="GO:0016301">
    <property type="term" value="F:kinase activity"/>
    <property type="evidence" value="ECO:0007669"/>
    <property type="project" value="UniProtKB-KW"/>
</dbReference>
<comment type="catalytic activity">
    <reaction evidence="13">
        <text>pyruvate + ATP = phosphoenolpyruvate + ADP + H(+)</text>
        <dbReference type="Rhea" id="RHEA:18157"/>
        <dbReference type="ChEBI" id="CHEBI:15361"/>
        <dbReference type="ChEBI" id="CHEBI:15378"/>
        <dbReference type="ChEBI" id="CHEBI:30616"/>
        <dbReference type="ChEBI" id="CHEBI:58702"/>
        <dbReference type="ChEBI" id="CHEBI:456216"/>
        <dbReference type="EC" id="2.7.1.40"/>
    </reaction>
</comment>
<name>A0A6N6VW13_9BACT</name>
<dbReference type="Gene3D" id="2.40.33.10">
    <property type="entry name" value="PK beta-barrel domain-like"/>
    <property type="match status" value="1"/>
</dbReference>
<dbReference type="GO" id="GO:0030955">
    <property type="term" value="F:potassium ion binding"/>
    <property type="evidence" value="ECO:0007669"/>
    <property type="project" value="UniProtKB-UniRule"/>
</dbReference>
<dbReference type="OrthoDB" id="5288036at2"/>
<dbReference type="AlphaFoldDB" id="A0A6N6VW13"/>
<dbReference type="InterPro" id="IPR040442">
    <property type="entry name" value="Pyrv_kinase-like_dom_sf"/>
</dbReference>
<keyword evidence="7 13" id="KW-0418">Kinase</keyword>
<keyword evidence="9 13" id="KW-0460">Magnesium</keyword>
<comment type="similarity">
    <text evidence="2 13">Belongs to the pyruvate kinase family.</text>
</comment>
<dbReference type="GO" id="GO:0004743">
    <property type="term" value="F:pyruvate kinase activity"/>
    <property type="evidence" value="ECO:0007669"/>
    <property type="project" value="UniProtKB-UniRule"/>
</dbReference>
<evidence type="ECO:0000256" key="3">
    <source>
        <dbReference type="ARBA" id="ARBA00012142"/>
    </source>
</evidence>
<dbReference type="InterPro" id="IPR015806">
    <property type="entry name" value="Pyrv_Knase_insert_dom_sf"/>
</dbReference>
<dbReference type="UniPathway" id="UPA00109">
    <property type="reaction ID" value="UER00188"/>
</dbReference>
<dbReference type="FunFam" id="2.40.33.10:FF:000001">
    <property type="entry name" value="Pyruvate kinase"/>
    <property type="match status" value="1"/>
</dbReference>
<comment type="pathway">
    <text evidence="1 13">Carbohydrate degradation; glycolysis; pyruvate from D-glyceraldehyde 3-phosphate: step 5/5.</text>
</comment>
<dbReference type="EMBL" id="WFLM01000004">
    <property type="protein sequence ID" value="KAB8038085.1"/>
    <property type="molecule type" value="Genomic_DNA"/>
</dbReference>
<dbReference type="InterPro" id="IPR015795">
    <property type="entry name" value="Pyrv_Knase_C"/>
</dbReference>
<dbReference type="PANTHER" id="PTHR11817">
    <property type="entry name" value="PYRUVATE KINASE"/>
    <property type="match status" value="1"/>
</dbReference>
<dbReference type="SUPFAM" id="SSF52935">
    <property type="entry name" value="PK C-terminal domain-like"/>
    <property type="match status" value="1"/>
</dbReference>